<dbReference type="PATRIC" id="fig|821.40.peg.1032"/>
<sequence length="60" mass="6892">MKADPVGKISYAVPENSSPERLWFIVMGAPAEHWINPNQEEKDAQWPYRIRITGSQPIIQ</sequence>
<evidence type="ECO:0000313" key="1">
    <source>
        <dbReference type="EMBL" id="ALK83493.1"/>
    </source>
</evidence>
<proteinExistence type="predicted"/>
<evidence type="ECO:0000313" key="2">
    <source>
        <dbReference type="Proteomes" id="UP000061587"/>
    </source>
</evidence>
<dbReference type="InterPro" id="IPR045690">
    <property type="entry name" value="DUF6055"/>
</dbReference>
<protein>
    <submittedName>
        <fullName evidence="1">Avirulence protein</fullName>
    </submittedName>
</protein>
<dbReference type="Pfam" id="PF19527">
    <property type="entry name" value="DUF6055"/>
    <property type="match status" value="1"/>
</dbReference>
<dbReference type="AlphaFoldDB" id="A0A0P0LD46"/>
<name>A0A0P0LD46_PHOVU</name>
<accession>A0A0P0LD46</accession>
<reference evidence="1 2" key="2">
    <citation type="journal article" date="2016" name="Genome Biol. Evol.">
        <title>Extensive mobilome-driven genome diversification in mouse gut-associated Bacteroides vulgatus mpk.</title>
        <authorList>
            <person name="Lange A."/>
            <person name="Beier S."/>
            <person name="Steimle A."/>
            <person name="Autenrieth I.B."/>
            <person name="Huson D.H."/>
            <person name="Frick J.S."/>
        </authorList>
    </citation>
    <scope>NUCLEOTIDE SEQUENCE [LARGE SCALE GENOMIC DNA]</scope>
    <source>
        <strain evidence="2">mpk</strain>
    </source>
</reference>
<gene>
    <name evidence="1" type="ORF">BvMPK_0875</name>
</gene>
<reference evidence="2" key="1">
    <citation type="submission" date="2015-10" db="EMBL/GenBank/DDBJ databases">
        <title>Extensive mobilome-driven genome diversification in gut-associated Bacteroides vulgatus mpk.</title>
        <authorList>
            <person name="Beier S."/>
            <person name="Lange A."/>
            <person name="Huson D.H."/>
            <person name="Frick J.-S."/>
            <person name="Autenrieth I.B."/>
        </authorList>
    </citation>
    <scope>NUCLEOTIDE SEQUENCE [LARGE SCALE GENOMIC DNA]</scope>
    <source>
        <strain evidence="2">mpk</strain>
    </source>
</reference>
<dbReference type="Proteomes" id="UP000061587">
    <property type="component" value="Chromosome"/>
</dbReference>
<organism evidence="1 2">
    <name type="scientific">Phocaeicola vulgatus</name>
    <name type="common">Bacteroides vulgatus</name>
    <dbReference type="NCBI Taxonomy" id="821"/>
    <lineage>
        <taxon>Bacteria</taxon>
        <taxon>Pseudomonadati</taxon>
        <taxon>Bacteroidota</taxon>
        <taxon>Bacteroidia</taxon>
        <taxon>Bacteroidales</taxon>
        <taxon>Bacteroidaceae</taxon>
        <taxon>Phocaeicola</taxon>
    </lineage>
</organism>
<dbReference type="EMBL" id="CP013020">
    <property type="protein sequence ID" value="ALK83493.1"/>
    <property type="molecule type" value="Genomic_DNA"/>
</dbReference>